<dbReference type="AlphaFoldDB" id="A0A832N430"/>
<dbReference type="Gene3D" id="1.10.530.10">
    <property type="match status" value="1"/>
</dbReference>
<dbReference type="Pfam" id="PF19489">
    <property type="entry name" value="SLT_4"/>
    <property type="match status" value="1"/>
</dbReference>
<dbReference type="CDD" id="cd00442">
    <property type="entry name" value="Lyz-like"/>
    <property type="match status" value="1"/>
</dbReference>
<dbReference type="InterPro" id="IPR023346">
    <property type="entry name" value="Lysozyme-like_dom_sf"/>
</dbReference>
<dbReference type="SUPFAM" id="SSF53955">
    <property type="entry name" value="Lysozyme-like"/>
    <property type="match status" value="1"/>
</dbReference>
<accession>A0A832N430</accession>
<evidence type="ECO:0000313" key="2">
    <source>
        <dbReference type="EMBL" id="HHJ81300.1"/>
    </source>
</evidence>
<protein>
    <recommendedName>
        <fullName evidence="1">Transglycosylase SLT domain-containing protein</fullName>
    </recommendedName>
</protein>
<sequence length="193" mass="22481">MICLLFTITGCATYQPTRVDNICHIFLGETDWYEAARDSQKKWGTPIWVMMAIMHQESRFVSDAKPKRDWFLFIPLPRRSSAYGYAQAQDPAWQDFIKKTGARGHDRDDFEDAIDFIGWYTDVTQKTLGISKWDAYGQYLAYHEGRGGYKNGSWKKKAWLKKVALKVKRRAANYNAQLKQCKAKLDDEVDGWF</sequence>
<feature type="domain" description="Transglycosylase SLT" evidence="1">
    <location>
        <begin position="2"/>
        <end position="181"/>
    </location>
</feature>
<comment type="caution">
    <text evidence="2">The sequence shown here is derived from an EMBL/GenBank/DDBJ whole genome shotgun (WGS) entry which is preliminary data.</text>
</comment>
<organism evidence="2">
    <name type="scientific">Candidatus Tenderia electrophaga</name>
    <dbReference type="NCBI Taxonomy" id="1748243"/>
    <lineage>
        <taxon>Bacteria</taxon>
        <taxon>Pseudomonadati</taxon>
        <taxon>Pseudomonadota</taxon>
        <taxon>Gammaproteobacteria</taxon>
        <taxon>Candidatus Tenderiales</taxon>
        <taxon>Candidatus Tenderiaceae</taxon>
        <taxon>Candidatus Tenderia</taxon>
    </lineage>
</organism>
<gene>
    <name evidence="2" type="ORF">ENJ65_06665</name>
</gene>
<dbReference type="EMBL" id="DRNF01000418">
    <property type="protein sequence ID" value="HHJ81300.1"/>
    <property type="molecule type" value="Genomic_DNA"/>
</dbReference>
<dbReference type="Proteomes" id="UP000885832">
    <property type="component" value="Unassembled WGS sequence"/>
</dbReference>
<evidence type="ECO:0000259" key="1">
    <source>
        <dbReference type="Pfam" id="PF19489"/>
    </source>
</evidence>
<name>A0A832N430_9GAMM</name>
<reference evidence="2" key="1">
    <citation type="journal article" date="2020" name="mSystems">
        <title>Genome- and Community-Level Interaction Insights into Carbon Utilization and Element Cycling Functions of Hydrothermarchaeota in Hydrothermal Sediment.</title>
        <authorList>
            <person name="Zhou Z."/>
            <person name="Liu Y."/>
            <person name="Xu W."/>
            <person name="Pan J."/>
            <person name="Luo Z.H."/>
            <person name="Li M."/>
        </authorList>
    </citation>
    <scope>NUCLEOTIDE SEQUENCE [LARGE SCALE GENOMIC DNA]</scope>
    <source>
        <strain evidence="2">HyVt-505</strain>
    </source>
</reference>
<dbReference type="InterPro" id="IPR045795">
    <property type="entry name" value="SLT_4"/>
</dbReference>
<proteinExistence type="predicted"/>